<name>A0A419A0I2_9RHOB</name>
<accession>A0A419A0I2</accession>
<evidence type="ECO:0000313" key="1">
    <source>
        <dbReference type="EMBL" id="RJL06409.1"/>
    </source>
</evidence>
<dbReference type="Gene3D" id="3.40.50.1240">
    <property type="entry name" value="Phosphoglycerate mutase-like"/>
    <property type="match status" value="1"/>
</dbReference>
<dbReference type="Pfam" id="PF00300">
    <property type="entry name" value="His_Phos_1"/>
    <property type="match status" value="1"/>
</dbReference>
<proteinExistence type="predicted"/>
<comment type="caution">
    <text evidence="1">The sequence shown here is derived from an EMBL/GenBank/DDBJ whole genome shotgun (WGS) entry which is preliminary data.</text>
</comment>
<dbReference type="InterPro" id="IPR001345">
    <property type="entry name" value="PG/BPGM_mutase_AS"/>
</dbReference>
<dbReference type="GO" id="GO:0016791">
    <property type="term" value="F:phosphatase activity"/>
    <property type="evidence" value="ECO:0007669"/>
    <property type="project" value="TreeGrafter"/>
</dbReference>
<dbReference type="GO" id="GO:0005737">
    <property type="term" value="C:cytoplasm"/>
    <property type="evidence" value="ECO:0007669"/>
    <property type="project" value="TreeGrafter"/>
</dbReference>
<protein>
    <submittedName>
        <fullName evidence="1">Histidine phosphatase family protein</fullName>
    </submittedName>
</protein>
<dbReference type="AlphaFoldDB" id="A0A419A0I2"/>
<keyword evidence="2" id="KW-1185">Reference proteome</keyword>
<dbReference type="EMBL" id="QZEW01000097">
    <property type="protein sequence ID" value="RJL06409.1"/>
    <property type="molecule type" value="Genomic_DNA"/>
</dbReference>
<dbReference type="PANTHER" id="PTHR48100">
    <property type="entry name" value="BROAD-SPECIFICITY PHOSPHATASE YOR283W-RELATED"/>
    <property type="match status" value="1"/>
</dbReference>
<dbReference type="PROSITE" id="PS00175">
    <property type="entry name" value="PG_MUTASE"/>
    <property type="match status" value="1"/>
</dbReference>
<dbReference type="SUPFAM" id="SSF53254">
    <property type="entry name" value="Phosphoglycerate mutase-like"/>
    <property type="match status" value="1"/>
</dbReference>
<gene>
    <name evidence="1" type="ORF">D3P05_18310</name>
</gene>
<dbReference type="CDD" id="cd07067">
    <property type="entry name" value="HP_PGM_like"/>
    <property type="match status" value="1"/>
</dbReference>
<dbReference type="OrthoDB" id="9781415at2"/>
<evidence type="ECO:0000313" key="2">
    <source>
        <dbReference type="Proteomes" id="UP000283587"/>
    </source>
</evidence>
<dbReference type="InterPro" id="IPR013078">
    <property type="entry name" value="His_Pase_superF_clade-1"/>
</dbReference>
<dbReference type="InterPro" id="IPR050275">
    <property type="entry name" value="PGM_Phosphatase"/>
</dbReference>
<dbReference type="InterPro" id="IPR029033">
    <property type="entry name" value="His_PPase_superfam"/>
</dbReference>
<reference evidence="2" key="1">
    <citation type="submission" date="2018-09" db="EMBL/GenBank/DDBJ databases">
        <title>Paracoccus onubensis nov. sp. a moderate halophilic bacterium isolated from Gruta de las Maravillas (Aracena, Spain).</title>
        <authorList>
            <person name="Jurado V."/>
            <person name="Gutierrez-Patricio S."/>
            <person name="Gonzalez-Pimentel J.L."/>
            <person name="Miller A.Z."/>
            <person name="Laiz L."/>
            <person name="Saiz-Jimenez C."/>
        </authorList>
    </citation>
    <scope>NUCLEOTIDE SEQUENCE [LARGE SCALE GENOMIC DNA]</scope>
    <source>
        <strain evidence="2">DSM 26381</strain>
    </source>
</reference>
<dbReference type="Proteomes" id="UP000283587">
    <property type="component" value="Unassembled WGS sequence"/>
</dbReference>
<dbReference type="PANTHER" id="PTHR48100:SF59">
    <property type="entry name" value="ADENOSYLCOBALAMIN_ALPHA-RIBAZOLE PHOSPHATASE"/>
    <property type="match status" value="1"/>
</dbReference>
<organism evidence="1 2">
    <name type="scientific">Paracoccus siganidrum</name>
    <dbReference type="NCBI Taxonomy" id="1276757"/>
    <lineage>
        <taxon>Bacteria</taxon>
        <taxon>Pseudomonadati</taxon>
        <taxon>Pseudomonadota</taxon>
        <taxon>Alphaproteobacteria</taxon>
        <taxon>Rhodobacterales</taxon>
        <taxon>Paracoccaceae</taxon>
        <taxon>Paracoccus</taxon>
    </lineage>
</organism>
<sequence length="183" mass="19861">MYPDLYLMRHGQTEWNAAGRMQGRLDSPLTALGLAQAERQRDLAAGIAAARFASPQGRALATARIVFGPAPFATDPRLVEIDIGDFTGEAYLPLRERLPQVFAGGRLDWYDRAPGGEGFAGLSARCRAFLDGLDGPALVVTHGITLRMLRIMALGWPLSRLDEMAVEQGAIHVVAGGRHELLR</sequence>
<dbReference type="SMART" id="SM00855">
    <property type="entry name" value="PGAM"/>
    <property type="match status" value="1"/>
</dbReference>